<dbReference type="Proteomes" id="UP000799118">
    <property type="component" value="Unassembled WGS sequence"/>
</dbReference>
<dbReference type="AlphaFoldDB" id="A0A6A4HNI8"/>
<evidence type="ECO:0000256" key="1">
    <source>
        <dbReference type="SAM" id="MobiDB-lite"/>
    </source>
</evidence>
<evidence type="ECO:0000313" key="2">
    <source>
        <dbReference type="EMBL" id="KAE9399191.1"/>
    </source>
</evidence>
<feature type="region of interest" description="Disordered" evidence="1">
    <location>
        <begin position="1"/>
        <end position="28"/>
    </location>
</feature>
<accession>A0A6A4HNI8</accession>
<reference evidence="2" key="1">
    <citation type="journal article" date="2019" name="Environ. Microbiol.">
        <title>Fungal ecological strategies reflected in gene transcription - a case study of two litter decomposers.</title>
        <authorList>
            <person name="Barbi F."/>
            <person name="Kohler A."/>
            <person name="Barry K."/>
            <person name="Baskaran P."/>
            <person name="Daum C."/>
            <person name="Fauchery L."/>
            <person name="Ihrmark K."/>
            <person name="Kuo A."/>
            <person name="LaButti K."/>
            <person name="Lipzen A."/>
            <person name="Morin E."/>
            <person name="Grigoriev I.V."/>
            <person name="Henrissat B."/>
            <person name="Lindahl B."/>
            <person name="Martin F."/>
        </authorList>
    </citation>
    <scope>NUCLEOTIDE SEQUENCE</scope>
    <source>
        <strain evidence="2">JB14</strain>
    </source>
</reference>
<feature type="region of interest" description="Disordered" evidence="1">
    <location>
        <begin position="99"/>
        <end position="132"/>
    </location>
</feature>
<protein>
    <submittedName>
        <fullName evidence="2">Uncharacterized protein</fullName>
    </submittedName>
</protein>
<organism evidence="2 3">
    <name type="scientific">Gymnopus androsaceus JB14</name>
    <dbReference type="NCBI Taxonomy" id="1447944"/>
    <lineage>
        <taxon>Eukaryota</taxon>
        <taxon>Fungi</taxon>
        <taxon>Dikarya</taxon>
        <taxon>Basidiomycota</taxon>
        <taxon>Agaricomycotina</taxon>
        <taxon>Agaricomycetes</taxon>
        <taxon>Agaricomycetidae</taxon>
        <taxon>Agaricales</taxon>
        <taxon>Marasmiineae</taxon>
        <taxon>Omphalotaceae</taxon>
        <taxon>Gymnopus</taxon>
    </lineage>
</organism>
<evidence type="ECO:0000313" key="3">
    <source>
        <dbReference type="Proteomes" id="UP000799118"/>
    </source>
</evidence>
<feature type="compositionally biased region" description="Basic residues" evidence="1">
    <location>
        <begin position="230"/>
        <end position="239"/>
    </location>
</feature>
<name>A0A6A4HNI8_9AGAR</name>
<gene>
    <name evidence="2" type="ORF">BT96DRAFT_701942</name>
</gene>
<proteinExistence type="predicted"/>
<sequence length="239" mass="26771">MRNLDLYNHNDLGHANRQVTDPISSESPSSIPIALQPCLLLPKTPSSLISSSYSRRLATRRRRAADVGELEDMDDTHTLSIPTDLQPVFRNLATLVTPRTTSGSSTRKGRRNTVAVPSSSDDMDTDSDSDSVAKFPLQGKQYPFKFKMMLHKLYELEDWGRKVREVLERSQKEFKPLSEKENIREEGKVATKEDHDVGRVHFRGEFGINSPTKRTGRPPSYTVASSGSKGKGRRVLCLG</sequence>
<dbReference type="OrthoDB" id="3067134at2759"/>
<feature type="region of interest" description="Disordered" evidence="1">
    <location>
        <begin position="205"/>
        <end position="239"/>
    </location>
</feature>
<keyword evidence="3" id="KW-1185">Reference proteome</keyword>
<dbReference type="EMBL" id="ML769472">
    <property type="protein sequence ID" value="KAE9399191.1"/>
    <property type="molecule type" value="Genomic_DNA"/>
</dbReference>